<reference evidence="3" key="1">
    <citation type="submission" date="2022-11" db="UniProtKB">
        <authorList>
            <consortium name="WormBaseParasite"/>
        </authorList>
    </citation>
    <scope>IDENTIFICATION</scope>
</reference>
<sequence>VSKTRNHLQVLLWRDVKLSKIQRVGTGVYTVPEFYDQIMQLKQIEGSNDGFFVRNDDLVDPNHKSKSGRKRSHEKSDQTGINVLSLARETNGFPPNNTDSNQNDLENPAKKKNKCDKTFFKQEFNEKNPIDGNSQVDQDEDDRPPNLVANDQALDLSLIAKLKSDRNSVNGQSPPQVDDVEKSVNVVVNCSQKRSRRSSNDQNKNTKRNLTKNGNAAKTSDVG</sequence>
<accession>A0A915JIC0</accession>
<protein>
    <submittedName>
        <fullName evidence="3">Uncharacterized protein</fullName>
    </submittedName>
</protein>
<name>A0A915JIC0_ROMCU</name>
<feature type="compositionally biased region" description="Polar residues" evidence="1">
    <location>
        <begin position="93"/>
        <end position="105"/>
    </location>
</feature>
<organism evidence="2 3">
    <name type="scientific">Romanomermis culicivorax</name>
    <name type="common">Nematode worm</name>
    <dbReference type="NCBI Taxonomy" id="13658"/>
    <lineage>
        <taxon>Eukaryota</taxon>
        <taxon>Metazoa</taxon>
        <taxon>Ecdysozoa</taxon>
        <taxon>Nematoda</taxon>
        <taxon>Enoplea</taxon>
        <taxon>Dorylaimia</taxon>
        <taxon>Mermithida</taxon>
        <taxon>Mermithoidea</taxon>
        <taxon>Mermithidae</taxon>
        <taxon>Romanomermis</taxon>
    </lineage>
</organism>
<dbReference type="WBParaSite" id="nRc.2.0.1.t25832-RA">
    <property type="protein sequence ID" value="nRc.2.0.1.t25832-RA"/>
    <property type="gene ID" value="nRc.2.0.1.g25832"/>
</dbReference>
<proteinExistence type="predicted"/>
<feature type="compositionally biased region" description="Polar residues" evidence="1">
    <location>
        <begin position="211"/>
        <end position="223"/>
    </location>
</feature>
<dbReference type="AlphaFoldDB" id="A0A915JIC0"/>
<feature type="compositionally biased region" description="Basic residues" evidence="1">
    <location>
        <begin position="64"/>
        <end position="73"/>
    </location>
</feature>
<feature type="region of interest" description="Disordered" evidence="1">
    <location>
        <begin position="189"/>
        <end position="223"/>
    </location>
</feature>
<dbReference type="Proteomes" id="UP000887565">
    <property type="component" value="Unplaced"/>
</dbReference>
<feature type="region of interest" description="Disordered" evidence="1">
    <location>
        <begin position="55"/>
        <end position="148"/>
    </location>
</feature>
<feature type="compositionally biased region" description="Basic and acidic residues" evidence="1">
    <location>
        <begin position="115"/>
        <end position="129"/>
    </location>
</feature>
<keyword evidence="2" id="KW-1185">Reference proteome</keyword>
<evidence type="ECO:0000313" key="3">
    <source>
        <dbReference type="WBParaSite" id="nRc.2.0.1.t25832-RA"/>
    </source>
</evidence>
<evidence type="ECO:0000256" key="1">
    <source>
        <dbReference type="SAM" id="MobiDB-lite"/>
    </source>
</evidence>
<evidence type="ECO:0000313" key="2">
    <source>
        <dbReference type="Proteomes" id="UP000887565"/>
    </source>
</evidence>